<accession>A0A175VGS1</accession>
<name>A0A175VGS1_AEREN</name>
<evidence type="ECO:0000256" key="1">
    <source>
        <dbReference type="ARBA" id="ARBA00004141"/>
    </source>
</evidence>
<keyword evidence="6" id="KW-0864">Zinc transport</keyword>
<evidence type="ECO:0000256" key="6">
    <source>
        <dbReference type="ARBA" id="ARBA00022906"/>
    </source>
</evidence>
<dbReference type="SUPFAM" id="SSF161111">
    <property type="entry name" value="Cation efflux protein transmembrane domain-like"/>
    <property type="match status" value="1"/>
</dbReference>
<keyword evidence="5 9" id="KW-0812">Transmembrane</keyword>
<dbReference type="GO" id="GO:0015093">
    <property type="term" value="F:ferrous iron transmembrane transporter activity"/>
    <property type="evidence" value="ECO:0007669"/>
    <property type="project" value="TreeGrafter"/>
</dbReference>
<keyword evidence="6" id="KW-0862">Zinc</keyword>
<evidence type="ECO:0000256" key="7">
    <source>
        <dbReference type="ARBA" id="ARBA00022989"/>
    </source>
</evidence>
<dbReference type="InterPro" id="IPR027469">
    <property type="entry name" value="Cation_efflux_TMD_sf"/>
</dbReference>
<sequence length="300" mass="32013">MSRKSRAALVSVCSNISLIIMKLVAGLISGSVSIISEAIHSAMDLVAALIALFAVKKSDLPPDEHHPYGHDKIENVSGVIEALLILLAAGWIMVEAISKLLNPSPIESIGWGVLVMVISALVNSVVSAYLYKVAREEESVALAADALHLKADVLTSAGVAAGLGGIWLASLFGYSLAILDPLVAIGVALFIVKEAIAMLMEAFHPLIDRSMSPEELAMTSRIITDCCPPGADFHDLRSRRAGRRRHIDFHLTLPTIMSIGEAHTICDRIEEAIMQQLPHAIVLIHVEPDEQSGALAASPC</sequence>
<dbReference type="Pfam" id="PF16916">
    <property type="entry name" value="ZT_dimer"/>
    <property type="match status" value="1"/>
</dbReference>
<keyword evidence="7 9" id="KW-1133">Transmembrane helix</keyword>
<evidence type="ECO:0000256" key="5">
    <source>
        <dbReference type="ARBA" id="ARBA00022692"/>
    </source>
</evidence>
<evidence type="ECO:0000256" key="2">
    <source>
        <dbReference type="ARBA" id="ARBA00010212"/>
    </source>
</evidence>
<dbReference type="STRING" id="29489.VL01_18400"/>
<dbReference type="AlphaFoldDB" id="A0A175VGS1"/>
<dbReference type="NCBIfam" id="TIGR01297">
    <property type="entry name" value="CDF"/>
    <property type="match status" value="1"/>
</dbReference>
<dbReference type="SUPFAM" id="SSF160240">
    <property type="entry name" value="Cation efflux protein cytoplasmic domain-like"/>
    <property type="match status" value="1"/>
</dbReference>
<dbReference type="OrthoDB" id="9806522at2"/>
<comment type="subcellular location">
    <subcellularLocation>
        <location evidence="1">Membrane</location>
        <topology evidence="1">Multi-pass membrane protein</topology>
    </subcellularLocation>
</comment>
<protein>
    <submittedName>
        <fullName evidence="12">Cation transporter</fullName>
    </submittedName>
</protein>
<feature type="transmembrane region" description="Helical" evidence="9">
    <location>
        <begin position="109"/>
        <end position="131"/>
    </location>
</feature>
<evidence type="ECO:0000259" key="11">
    <source>
        <dbReference type="Pfam" id="PF16916"/>
    </source>
</evidence>
<comment type="similarity">
    <text evidence="2">Belongs to the cation diffusion facilitator (CDF) transporter (TC 2.A.4) family. FieF subfamily.</text>
</comment>
<dbReference type="Gene3D" id="1.20.1510.10">
    <property type="entry name" value="Cation efflux protein transmembrane domain"/>
    <property type="match status" value="1"/>
</dbReference>
<comment type="caution">
    <text evidence="12">The sequence shown here is derived from an EMBL/GenBank/DDBJ whole genome shotgun (WGS) entry which is preliminary data.</text>
</comment>
<dbReference type="GO" id="GO:0006882">
    <property type="term" value="P:intracellular zinc ion homeostasis"/>
    <property type="evidence" value="ECO:0007669"/>
    <property type="project" value="TreeGrafter"/>
</dbReference>
<feature type="transmembrane region" description="Helical" evidence="9">
    <location>
        <begin position="7"/>
        <end position="28"/>
    </location>
</feature>
<dbReference type="InterPro" id="IPR036837">
    <property type="entry name" value="Cation_efflux_CTD_sf"/>
</dbReference>
<evidence type="ECO:0000259" key="10">
    <source>
        <dbReference type="Pfam" id="PF01545"/>
    </source>
</evidence>
<keyword evidence="3" id="KW-0813">Transport</keyword>
<gene>
    <name evidence="12" type="ORF">LCR_17550</name>
</gene>
<dbReference type="Proteomes" id="UP000078435">
    <property type="component" value="Unassembled WGS sequence"/>
</dbReference>
<reference evidence="12 13" key="1">
    <citation type="submission" date="2016-02" db="EMBL/GenBank/DDBJ databases">
        <title>Draft genome sequence of Aeromonas trota strain 1999lcr isolated from cerebrospinal fluid (CSF).</title>
        <authorList>
            <person name="Dallagassa C.B."/>
            <person name="Prediger K.C."/>
            <person name="Weiss V.A."/>
            <person name="Assis F.E."/>
            <person name="Baura V."/>
            <person name="Cruz L.M."/>
            <person name="Souza E.M."/>
            <person name="Pedrosa F.O."/>
            <person name="Fadel-Picheth C.M."/>
        </authorList>
    </citation>
    <scope>NUCLEOTIDE SEQUENCE [LARGE SCALE GENOMIC DNA]</scope>
    <source>
        <strain evidence="12 13">1999lcr</strain>
    </source>
</reference>
<feature type="transmembrane region" description="Helical" evidence="9">
    <location>
        <begin position="34"/>
        <end position="55"/>
    </location>
</feature>
<dbReference type="GO" id="GO:0015341">
    <property type="term" value="F:zinc efflux antiporter activity"/>
    <property type="evidence" value="ECO:0007669"/>
    <property type="project" value="TreeGrafter"/>
</dbReference>
<evidence type="ECO:0000256" key="8">
    <source>
        <dbReference type="ARBA" id="ARBA00023136"/>
    </source>
</evidence>
<dbReference type="Pfam" id="PF01545">
    <property type="entry name" value="Cation_efflux"/>
    <property type="match status" value="1"/>
</dbReference>
<dbReference type="FunFam" id="1.20.1510.10:FF:000006">
    <property type="entry name" value="Divalent cation efflux transporter"/>
    <property type="match status" value="1"/>
</dbReference>
<evidence type="ECO:0000256" key="4">
    <source>
        <dbReference type="ARBA" id="ARBA00022496"/>
    </source>
</evidence>
<keyword evidence="4" id="KW-0408">Iron</keyword>
<evidence type="ECO:0000313" key="12">
    <source>
        <dbReference type="EMBL" id="KXU79914.1"/>
    </source>
</evidence>
<keyword evidence="4" id="KW-0410">Iron transport</keyword>
<dbReference type="GO" id="GO:0005886">
    <property type="term" value="C:plasma membrane"/>
    <property type="evidence" value="ECO:0007669"/>
    <property type="project" value="TreeGrafter"/>
</dbReference>
<dbReference type="InterPro" id="IPR002524">
    <property type="entry name" value="Cation_efflux"/>
</dbReference>
<feature type="transmembrane region" description="Helical" evidence="9">
    <location>
        <begin position="76"/>
        <end position="97"/>
    </location>
</feature>
<dbReference type="InterPro" id="IPR050291">
    <property type="entry name" value="CDF_Transporter"/>
</dbReference>
<evidence type="ECO:0000256" key="3">
    <source>
        <dbReference type="ARBA" id="ARBA00022448"/>
    </source>
</evidence>
<dbReference type="GO" id="GO:0015086">
    <property type="term" value="F:cadmium ion transmembrane transporter activity"/>
    <property type="evidence" value="ECO:0007669"/>
    <property type="project" value="TreeGrafter"/>
</dbReference>
<evidence type="ECO:0000256" key="9">
    <source>
        <dbReference type="SAM" id="Phobius"/>
    </source>
</evidence>
<feature type="domain" description="Cation efflux protein transmembrane" evidence="10">
    <location>
        <begin position="9"/>
        <end position="205"/>
    </location>
</feature>
<feature type="domain" description="Cation efflux protein cytoplasmic" evidence="11">
    <location>
        <begin position="214"/>
        <end position="288"/>
    </location>
</feature>
<evidence type="ECO:0000313" key="13">
    <source>
        <dbReference type="Proteomes" id="UP000078435"/>
    </source>
</evidence>
<organism evidence="12 13">
    <name type="scientific">Aeromonas enteropelogenes</name>
    <name type="common">Aeromonas trota</name>
    <dbReference type="NCBI Taxonomy" id="29489"/>
    <lineage>
        <taxon>Bacteria</taxon>
        <taxon>Pseudomonadati</taxon>
        <taxon>Pseudomonadota</taxon>
        <taxon>Gammaproteobacteria</taxon>
        <taxon>Aeromonadales</taxon>
        <taxon>Aeromonadaceae</taxon>
        <taxon>Aeromonas</taxon>
    </lineage>
</organism>
<dbReference type="RefSeq" id="WP_026458582.1">
    <property type="nucleotide sequence ID" value="NZ_JMGO02000006.1"/>
</dbReference>
<proteinExistence type="inferred from homology"/>
<dbReference type="InterPro" id="IPR058533">
    <property type="entry name" value="Cation_efflux_TM"/>
</dbReference>
<keyword evidence="8 9" id="KW-0472">Membrane</keyword>
<dbReference type="PANTHER" id="PTHR43840">
    <property type="entry name" value="MITOCHONDRIAL METAL TRANSPORTER 1-RELATED"/>
    <property type="match status" value="1"/>
</dbReference>
<dbReference type="InterPro" id="IPR027470">
    <property type="entry name" value="Cation_efflux_CTD"/>
</dbReference>
<dbReference type="EMBL" id="JMGO02000006">
    <property type="protein sequence ID" value="KXU79914.1"/>
    <property type="molecule type" value="Genomic_DNA"/>
</dbReference>
<dbReference type="PANTHER" id="PTHR43840:SF15">
    <property type="entry name" value="MITOCHONDRIAL METAL TRANSPORTER 1-RELATED"/>
    <property type="match status" value="1"/>
</dbReference>
<keyword evidence="6" id="KW-0406">Ion transport</keyword>
<dbReference type="Gene3D" id="3.30.70.1350">
    <property type="entry name" value="Cation efflux protein, cytoplasmic domain"/>
    <property type="match status" value="1"/>
</dbReference>